<protein>
    <submittedName>
        <fullName evidence="1">Uncharacterized protein</fullName>
    </submittedName>
</protein>
<evidence type="ECO:0000313" key="2">
    <source>
        <dbReference type="Proteomes" id="UP000789595"/>
    </source>
</evidence>
<comment type="caution">
    <text evidence="1">The sequence shown here is derived from an EMBL/GenBank/DDBJ whole genome shotgun (WGS) entry which is preliminary data.</text>
</comment>
<sequence>MSTARTLRPRVDFGDDHDAGGALSCLPCCRPDEILHSLVGAPVPPPDARQAVSAHVEEAFSLFAELNEFAGGLPRLPSEEIEEFLFVVARRSYPAGAVADVVTELEPDRRCGLSVNT</sequence>
<dbReference type="Proteomes" id="UP000789595">
    <property type="component" value="Unassembled WGS sequence"/>
</dbReference>
<reference evidence="1" key="1">
    <citation type="submission" date="2021-11" db="EMBL/GenBank/DDBJ databases">
        <authorList>
            <consortium name="Genoscope - CEA"/>
            <person name="William W."/>
        </authorList>
    </citation>
    <scope>NUCLEOTIDE SEQUENCE</scope>
</reference>
<dbReference type="AlphaFoldDB" id="A0A8J2SK63"/>
<evidence type="ECO:0000313" key="1">
    <source>
        <dbReference type="EMBL" id="CAH0368532.1"/>
    </source>
</evidence>
<accession>A0A8J2SK63</accession>
<gene>
    <name evidence="1" type="ORF">PECAL_2P16000</name>
</gene>
<dbReference type="EMBL" id="CAKKNE010000002">
    <property type="protein sequence ID" value="CAH0368532.1"/>
    <property type="molecule type" value="Genomic_DNA"/>
</dbReference>
<proteinExistence type="predicted"/>
<organism evidence="1 2">
    <name type="scientific">Pelagomonas calceolata</name>
    <dbReference type="NCBI Taxonomy" id="35677"/>
    <lineage>
        <taxon>Eukaryota</taxon>
        <taxon>Sar</taxon>
        <taxon>Stramenopiles</taxon>
        <taxon>Ochrophyta</taxon>
        <taxon>Pelagophyceae</taxon>
        <taxon>Pelagomonadales</taxon>
        <taxon>Pelagomonadaceae</taxon>
        <taxon>Pelagomonas</taxon>
    </lineage>
</organism>
<name>A0A8J2SK63_9STRA</name>
<keyword evidence="2" id="KW-1185">Reference proteome</keyword>